<reference evidence="11" key="1">
    <citation type="submission" date="2021-01" db="EMBL/GenBank/DDBJ databases">
        <title>Active Sulfur Cycling in an Early Earth Analoge.</title>
        <authorList>
            <person name="Hahn C.R."/>
            <person name="Youssef N.H."/>
            <person name="Elshahed M."/>
        </authorList>
    </citation>
    <scope>NUCLEOTIDE SEQUENCE</scope>
    <source>
        <strain evidence="11">Zod_Metabat.1151</strain>
    </source>
</reference>
<dbReference type="Proteomes" id="UP000809243">
    <property type="component" value="Unassembled WGS sequence"/>
</dbReference>
<dbReference type="PANTHER" id="PTHR11406">
    <property type="entry name" value="PHOSPHOGLYCERATE KINASE"/>
    <property type="match status" value="1"/>
</dbReference>
<dbReference type="PIRSF" id="PIRSF000724">
    <property type="entry name" value="Pgk"/>
    <property type="match status" value="1"/>
</dbReference>
<dbReference type="GO" id="GO:0005829">
    <property type="term" value="C:cytosol"/>
    <property type="evidence" value="ECO:0007669"/>
    <property type="project" value="TreeGrafter"/>
</dbReference>
<feature type="binding site" evidence="8">
    <location>
        <begin position="54"/>
        <end position="57"/>
    </location>
    <ligand>
        <name>substrate</name>
    </ligand>
</feature>
<dbReference type="PANTHER" id="PTHR11406:SF23">
    <property type="entry name" value="PHOSPHOGLYCERATE KINASE 1, CHLOROPLASTIC-RELATED"/>
    <property type="match status" value="1"/>
</dbReference>
<comment type="catalytic activity">
    <reaction evidence="1 10">
        <text>(2R)-3-phosphoglycerate + ATP = (2R)-3-phospho-glyceroyl phosphate + ADP</text>
        <dbReference type="Rhea" id="RHEA:14801"/>
        <dbReference type="ChEBI" id="CHEBI:30616"/>
        <dbReference type="ChEBI" id="CHEBI:57604"/>
        <dbReference type="ChEBI" id="CHEBI:58272"/>
        <dbReference type="ChEBI" id="CHEBI:456216"/>
        <dbReference type="EC" id="2.7.2.3"/>
    </reaction>
</comment>
<keyword evidence="6 10" id="KW-0418">Kinase</keyword>
<keyword evidence="5" id="KW-0547">Nucleotide-binding</keyword>
<dbReference type="GO" id="GO:0006096">
    <property type="term" value="P:glycolytic process"/>
    <property type="evidence" value="ECO:0007669"/>
    <property type="project" value="InterPro"/>
</dbReference>
<organism evidence="11 12">
    <name type="scientific">Candidatus Iainarchaeum sp</name>
    <dbReference type="NCBI Taxonomy" id="3101447"/>
    <lineage>
        <taxon>Archaea</taxon>
        <taxon>Candidatus Iainarchaeota</taxon>
        <taxon>Candidatus Iainarchaeia</taxon>
        <taxon>Candidatus Iainarchaeales</taxon>
        <taxon>Candidatus Iainarchaeaceae</taxon>
        <taxon>Candidatus Iainarchaeum</taxon>
    </lineage>
</organism>
<dbReference type="PRINTS" id="PR00477">
    <property type="entry name" value="PHGLYCKINASE"/>
</dbReference>
<sequence>MGNESLSGKTVVARLDLNSNVENSELFPGARIREHAKTLKQLSEKGAKVVALAHQGRKGEEGCISLQQHAEEISEQVEKEVKLLKWDSDYIAAIKEMQNGDIVLMENVRFHDNEEQEFTPEEASKIEWVQKIASAADIFVQDSLSVCHRAQPSVIGFSGLPSFAGPVLERELKALEHYDSAGKPAVFIFGGAKVKDSIKALQAVLENGKADFACAAGLVGELFLKAKGIRLGEKEKVFEEKGLNELLGSAKQILEAHPEKLVLPQDVAVLDEDDERLEIAVEELPSDFLVCDVGMETVSLFRKHVLKAKLVVFNGPLGMFEKYGFEVATRKLLSEISKAKAYSLIGGGDTVDAVEELDFSFKDFSHVSLGGKALMQYISGKELPGLLALSK</sequence>
<dbReference type="EC" id="2.7.2.3" evidence="2 10"/>
<comment type="similarity">
    <text evidence="10">Belongs to the phosphoglycerate kinase family.</text>
</comment>
<feature type="binding site" evidence="9">
    <location>
        <begin position="347"/>
        <end position="350"/>
    </location>
    <ligand>
        <name>ATP</name>
        <dbReference type="ChEBI" id="CHEBI:30616"/>
    </ligand>
</feature>
<dbReference type="InterPro" id="IPR015824">
    <property type="entry name" value="Phosphoglycerate_kinase_N"/>
</dbReference>
<evidence type="ECO:0000256" key="3">
    <source>
        <dbReference type="ARBA" id="ARBA00016471"/>
    </source>
</evidence>
<feature type="binding site" evidence="8">
    <location>
        <position position="31"/>
    </location>
    <ligand>
        <name>(2R)-3-phosphoglycerate</name>
        <dbReference type="ChEBI" id="CHEBI:58272"/>
    </ligand>
</feature>
<accession>A0A938YXF6</accession>
<keyword evidence="4 10" id="KW-0808">Transferase</keyword>
<name>A0A938YXF6_9ARCH</name>
<feature type="binding site" evidence="8">
    <location>
        <position position="149"/>
    </location>
    <ligand>
        <name>(2R)-3-phosphoglycerate</name>
        <dbReference type="ChEBI" id="CHEBI:58272"/>
    </ligand>
</feature>
<dbReference type="GO" id="GO:0043531">
    <property type="term" value="F:ADP binding"/>
    <property type="evidence" value="ECO:0007669"/>
    <property type="project" value="TreeGrafter"/>
</dbReference>
<evidence type="ECO:0000313" key="12">
    <source>
        <dbReference type="Proteomes" id="UP000809243"/>
    </source>
</evidence>
<feature type="binding site" evidence="8">
    <location>
        <begin position="16"/>
        <end position="18"/>
    </location>
    <ligand>
        <name>substrate</name>
    </ligand>
</feature>
<feature type="binding site" evidence="8">
    <location>
        <position position="109"/>
    </location>
    <ligand>
        <name>(2R)-3-phosphoglycerate</name>
        <dbReference type="ChEBI" id="CHEBI:58272"/>
    </ligand>
</feature>
<dbReference type="Pfam" id="PF00162">
    <property type="entry name" value="PGK"/>
    <property type="match status" value="1"/>
</dbReference>
<dbReference type="InterPro" id="IPR036043">
    <property type="entry name" value="Phosphoglycerate_kinase_sf"/>
</dbReference>
<dbReference type="AlphaFoldDB" id="A0A938YXF6"/>
<evidence type="ECO:0000256" key="9">
    <source>
        <dbReference type="PIRSR" id="PIRSR000724-2"/>
    </source>
</evidence>
<comment type="caution">
    <text evidence="11">The sequence shown here is derived from an EMBL/GenBank/DDBJ whole genome shotgun (WGS) entry which is preliminary data.</text>
</comment>
<feature type="binding site" evidence="9">
    <location>
        <position position="321"/>
    </location>
    <ligand>
        <name>ATP</name>
        <dbReference type="ChEBI" id="CHEBI:30616"/>
    </ligand>
</feature>
<dbReference type="GO" id="GO:0005524">
    <property type="term" value="F:ATP binding"/>
    <property type="evidence" value="ECO:0007669"/>
    <property type="project" value="UniProtKB-KW"/>
</dbReference>
<dbReference type="SUPFAM" id="SSF53748">
    <property type="entry name" value="Phosphoglycerate kinase"/>
    <property type="match status" value="1"/>
</dbReference>
<evidence type="ECO:0000256" key="4">
    <source>
        <dbReference type="ARBA" id="ARBA00022679"/>
    </source>
</evidence>
<evidence type="ECO:0000256" key="8">
    <source>
        <dbReference type="PIRSR" id="PIRSR000724-1"/>
    </source>
</evidence>
<keyword evidence="7 9" id="KW-0067">ATP-binding</keyword>
<dbReference type="Gene3D" id="3.40.50.1260">
    <property type="entry name" value="Phosphoglycerate kinase, N-terminal domain"/>
    <property type="match status" value="2"/>
</dbReference>
<dbReference type="InterPro" id="IPR001576">
    <property type="entry name" value="Phosphoglycerate_kinase"/>
</dbReference>
<gene>
    <name evidence="11" type="primary">pgk</name>
    <name evidence="11" type="ORF">JW744_04010</name>
</gene>
<protein>
    <recommendedName>
        <fullName evidence="3 10">Phosphoglycerate kinase</fullName>
        <ecNumber evidence="2 10">2.7.2.3</ecNumber>
    </recommendedName>
</protein>
<evidence type="ECO:0000256" key="1">
    <source>
        <dbReference type="ARBA" id="ARBA00000642"/>
    </source>
</evidence>
<evidence type="ECO:0000256" key="7">
    <source>
        <dbReference type="ARBA" id="ARBA00022840"/>
    </source>
</evidence>
<evidence type="ECO:0000256" key="5">
    <source>
        <dbReference type="ARBA" id="ARBA00022741"/>
    </source>
</evidence>
<dbReference type="EMBL" id="JAFGDB010000066">
    <property type="protein sequence ID" value="MBN2067605.1"/>
    <property type="molecule type" value="Genomic_DNA"/>
</dbReference>
<evidence type="ECO:0000256" key="10">
    <source>
        <dbReference type="RuleBase" id="RU000532"/>
    </source>
</evidence>
<dbReference type="GO" id="GO:0004618">
    <property type="term" value="F:phosphoglycerate kinase activity"/>
    <property type="evidence" value="ECO:0007669"/>
    <property type="project" value="UniProtKB-EC"/>
</dbReference>
<evidence type="ECO:0000313" key="11">
    <source>
        <dbReference type="EMBL" id="MBN2067605.1"/>
    </source>
</evidence>
<evidence type="ECO:0000256" key="6">
    <source>
        <dbReference type="ARBA" id="ARBA00022777"/>
    </source>
</evidence>
<proteinExistence type="inferred from homology"/>
<evidence type="ECO:0000256" key="2">
    <source>
        <dbReference type="ARBA" id="ARBA00013061"/>
    </source>
</evidence>
<dbReference type="GO" id="GO:0006094">
    <property type="term" value="P:gluconeogenesis"/>
    <property type="evidence" value="ECO:0007669"/>
    <property type="project" value="TreeGrafter"/>
</dbReference>